<dbReference type="PANTHER" id="PTHR41694:SF3">
    <property type="entry name" value="RNA-DIRECTED DNA POLYMERASE-RELATED"/>
    <property type="match status" value="1"/>
</dbReference>
<proteinExistence type="predicted"/>
<dbReference type="GO" id="GO:0035613">
    <property type="term" value="F:RNA stem-loop binding"/>
    <property type="evidence" value="ECO:0007669"/>
    <property type="project" value="TreeGrafter"/>
</dbReference>
<dbReference type="GO" id="GO:0016787">
    <property type="term" value="F:hydrolase activity"/>
    <property type="evidence" value="ECO:0007669"/>
    <property type="project" value="UniProtKB-KW"/>
</dbReference>
<keyword evidence="4" id="KW-0255">Endonuclease</keyword>
<evidence type="ECO:0000256" key="1">
    <source>
        <dbReference type="ARBA" id="ARBA00022679"/>
    </source>
</evidence>
<evidence type="ECO:0000256" key="6">
    <source>
        <dbReference type="ARBA" id="ARBA00022918"/>
    </source>
</evidence>
<dbReference type="STRING" id="333673.A0A3M0L7F2"/>
<sequence length="197" mass="22486">MDDILICTETDYYLETVLEKTIQAIEGAEFEIATENIQRTCPWTYLGFRIGEQTIAPQQLIIKDNPRTLRDLQQLCGSINWRQEILSYSISFPSANTWIVPQANQNIWVTLAKTLQQDNLCLSMGNVDNPLSTCLVGVPLAANEYPYTDKKPNPVDTWDEWTRPLPQAPEEPKNWSCSGLLRPITAFKFNINFPMNS</sequence>
<dbReference type="PANTHER" id="PTHR41694">
    <property type="entry name" value="ENDOGENOUS RETROVIRUS GROUP K MEMBER POL PROTEIN"/>
    <property type="match status" value="1"/>
</dbReference>
<evidence type="ECO:0000256" key="2">
    <source>
        <dbReference type="ARBA" id="ARBA00022695"/>
    </source>
</evidence>
<dbReference type="Gene3D" id="3.30.70.270">
    <property type="match status" value="1"/>
</dbReference>
<evidence type="ECO:0000259" key="7">
    <source>
        <dbReference type="Pfam" id="PF06817"/>
    </source>
</evidence>
<dbReference type="InterPro" id="IPR043502">
    <property type="entry name" value="DNA/RNA_pol_sf"/>
</dbReference>
<feature type="domain" description="Reverse transcriptase thumb" evidence="7">
    <location>
        <begin position="57"/>
        <end position="86"/>
    </location>
</feature>
<dbReference type="InterPro" id="IPR010661">
    <property type="entry name" value="RVT_thumb"/>
</dbReference>
<keyword evidence="3" id="KW-0540">Nuclease</keyword>
<evidence type="ECO:0000313" key="8">
    <source>
        <dbReference type="EMBL" id="RMC21439.1"/>
    </source>
</evidence>
<dbReference type="GO" id="GO:0003964">
    <property type="term" value="F:RNA-directed DNA polymerase activity"/>
    <property type="evidence" value="ECO:0007669"/>
    <property type="project" value="UniProtKB-KW"/>
</dbReference>
<keyword evidence="1" id="KW-0808">Transferase</keyword>
<dbReference type="InterPro" id="IPR043128">
    <property type="entry name" value="Rev_trsase/Diguanyl_cyclase"/>
</dbReference>
<evidence type="ECO:0000256" key="5">
    <source>
        <dbReference type="ARBA" id="ARBA00022801"/>
    </source>
</evidence>
<organism evidence="8 9">
    <name type="scientific">Hirundo rustica rustica</name>
    <dbReference type="NCBI Taxonomy" id="333673"/>
    <lineage>
        <taxon>Eukaryota</taxon>
        <taxon>Metazoa</taxon>
        <taxon>Chordata</taxon>
        <taxon>Craniata</taxon>
        <taxon>Vertebrata</taxon>
        <taxon>Euteleostomi</taxon>
        <taxon>Archelosauria</taxon>
        <taxon>Archosauria</taxon>
        <taxon>Dinosauria</taxon>
        <taxon>Saurischia</taxon>
        <taxon>Theropoda</taxon>
        <taxon>Coelurosauria</taxon>
        <taxon>Aves</taxon>
        <taxon>Neognathae</taxon>
        <taxon>Neoaves</taxon>
        <taxon>Telluraves</taxon>
        <taxon>Australaves</taxon>
        <taxon>Passeriformes</taxon>
        <taxon>Sylvioidea</taxon>
        <taxon>Hirundinidae</taxon>
        <taxon>Hirundo</taxon>
    </lineage>
</organism>
<dbReference type="OrthoDB" id="9214504at2759"/>
<gene>
    <name evidence="8" type="ORF">DUI87_02305</name>
</gene>
<dbReference type="AlphaFoldDB" id="A0A3M0L7F2"/>
<keyword evidence="5" id="KW-0378">Hydrolase</keyword>
<comment type="caution">
    <text evidence="8">The sequence shown here is derived from an EMBL/GenBank/DDBJ whole genome shotgun (WGS) entry which is preliminary data.</text>
</comment>
<keyword evidence="2" id="KW-0548">Nucleotidyltransferase</keyword>
<evidence type="ECO:0000313" key="9">
    <source>
        <dbReference type="Proteomes" id="UP000269221"/>
    </source>
</evidence>
<evidence type="ECO:0000256" key="4">
    <source>
        <dbReference type="ARBA" id="ARBA00022759"/>
    </source>
</evidence>
<dbReference type="Proteomes" id="UP000269221">
    <property type="component" value="Unassembled WGS sequence"/>
</dbReference>
<dbReference type="GO" id="GO:0004519">
    <property type="term" value="F:endonuclease activity"/>
    <property type="evidence" value="ECO:0007669"/>
    <property type="project" value="UniProtKB-KW"/>
</dbReference>
<dbReference type="SUPFAM" id="SSF56672">
    <property type="entry name" value="DNA/RNA polymerases"/>
    <property type="match status" value="1"/>
</dbReference>
<protein>
    <recommendedName>
        <fullName evidence="7">Reverse transcriptase thumb domain-containing protein</fullName>
    </recommendedName>
</protein>
<dbReference type="Pfam" id="PF06817">
    <property type="entry name" value="RVT_thumb"/>
    <property type="match status" value="1"/>
</dbReference>
<keyword evidence="9" id="KW-1185">Reference proteome</keyword>
<reference evidence="8 9" key="1">
    <citation type="submission" date="2018-07" db="EMBL/GenBank/DDBJ databases">
        <title>A high quality draft genome assembly of the barn swallow (H. rustica rustica).</title>
        <authorList>
            <person name="Formenti G."/>
            <person name="Chiara M."/>
            <person name="Poveda L."/>
            <person name="Francoijs K.-J."/>
            <person name="Bonisoli-Alquati A."/>
            <person name="Canova L."/>
            <person name="Gianfranceschi L."/>
            <person name="Horner D.S."/>
            <person name="Saino N."/>
        </authorList>
    </citation>
    <scope>NUCLEOTIDE SEQUENCE [LARGE SCALE GENOMIC DNA]</scope>
    <source>
        <strain evidence="8">Chelidonia</strain>
        <tissue evidence="8">Blood</tissue>
    </source>
</reference>
<keyword evidence="6" id="KW-0695">RNA-directed DNA polymerase</keyword>
<accession>A0A3M0L7F2</accession>
<name>A0A3M0L7F2_HIRRU</name>
<dbReference type="EMBL" id="QRBI01000093">
    <property type="protein sequence ID" value="RMC21439.1"/>
    <property type="molecule type" value="Genomic_DNA"/>
</dbReference>
<evidence type="ECO:0000256" key="3">
    <source>
        <dbReference type="ARBA" id="ARBA00022722"/>
    </source>
</evidence>